<feature type="chain" id="PRO_5016405666" description="Lysozyme inhibitor LprI N-terminal domain-containing protein" evidence="1">
    <location>
        <begin position="19"/>
        <end position="130"/>
    </location>
</feature>
<evidence type="ECO:0000313" key="2">
    <source>
        <dbReference type="EMBL" id="RAK11296.1"/>
    </source>
</evidence>
<gene>
    <name evidence="2" type="ORF">ATI53_105021</name>
</gene>
<accession>A0A327XTL4</accession>
<evidence type="ECO:0000256" key="1">
    <source>
        <dbReference type="SAM" id="SignalP"/>
    </source>
</evidence>
<protein>
    <recommendedName>
        <fullName evidence="4">Lysozyme inhibitor LprI N-terminal domain-containing protein</fullName>
    </recommendedName>
</protein>
<keyword evidence="1" id="KW-0732">Signal</keyword>
<feature type="signal peptide" evidence="1">
    <location>
        <begin position="1"/>
        <end position="18"/>
    </location>
</feature>
<name>A0A327XTL4_9RHOB</name>
<keyword evidence="3" id="KW-1185">Reference proteome</keyword>
<sequence>MTAAALLFALPLTIAARADTISERQLSADYAVCLGRLTAVTEHMWLMQDPLADALALRRDWVKALYDATRLLLPGDTPLREQHMMLRIRARRDQEQLLEAGAFSKDSRRARMAEATATRQLFTCHQLVTR</sequence>
<proteinExistence type="predicted"/>
<organism evidence="2 3">
    <name type="scientific">Salipiger aestuarii</name>
    <dbReference type="NCBI Taxonomy" id="568098"/>
    <lineage>
        <taxon>Bacteria</taxon>
        <taxon>Pseudomonadati</taxon>
        <taxon>Pseudomonadota</taxon>
        <taxon>Alphaproteobacteria</taxon>
        <taxon>Rhodobacterales</taxon>
        <taxon>Roseobacteraceae</taxon>
        <taxon>Salipiger</taxon>
    </lineage>
</organism>
<evidence type="ECO:0000313" key="3">
    <source>
        <dbReference type="Proteomes" id="UP000249165"/>
    </source>
</evidence>
<dbReference type="EMBL" id="QLMG01000050">
    <property type="protein sequence ID" value="RAK11296.1"/>
    <property type="molecule type" value="Genomic_DNA"/>
</dbReference>
<dbReference type="Proteomes" id="UP000249165">
    <property type="component" value="Unassembled WGS sequence"/>
</dbReference>
<reference evidence="2 3" key="1">
    <citation type="submission" date="2018-06" db="EMBL/GenBank/DDBJ databases">
        <title>Genomic Encyclopedia of Archaeal and Bacterial Type Strains, Phase II (KMG-II): from individual species to whole genera.</title>
        <authorList>
            <person name="Goeker M."/>
        </authorList>
    </citation>
    <scope>NUCLEOTIDE SEQUENCE [LARGE SCALE GENOMIC DNA]</scope>
    <source>
        <strain evidence="2 3">DSM 22011</strain>
    </source>
</reference>
<evidence type="ECO:0008006" key="4">
    <source>
        <dbReference type="Google" id="ProtNLM"/>
    </source>
</evidence>
<comment type="caution">
    <text evidence="2">The sequence shown here is derived from an EMBL/GenBank/DDBJ whole genome shotgun (WGS) entry which is preliminary data.</text>
</comment>
<dbReference type="AlphaFoldDB" id="A0A327XTL4"/>